<evidence type="ECO:0000313" key="3">
    <source>
        <dbReference type="Proteomes" id="UP000003598"/>
    </source>
</evidence>
<dbReference type="Proteomes" id="UP000003598">
    <property type="component" value="Unassembled WGS sequence"/>
</dbReference>
<dbReference type="RefSeq" id="WP_008623019.1">
    <property type="nucleotide sequence ID" value="NZ_JH376661.1"/>
</dbReference>
<dbReference type="GeneID" id="93558929"/>
<dbReference type="AlphaFoldDB" id="G5SWK6"/>
<keyword evidence="3" id="KW-1185">Reference proteome</keyword>
<dbReference type="OrthoDB" id="9945262at2"/>
<dbReference type="PATRIC" id="fig|762968.3.peg.3306"/>
<dbReference type="STRING" id="762968.HMPREF9441_03779"/>
<organism evidence="2 3">
    <name type="scientific">Paraprevotella clara YIT 11840</name>
    <dbReference type="NCBI Taxonomy" id="762968"/>
    <lineage>
        <taxon>Bacteria</taxon>
        <taxon>Pseudomonadati</taxon>
        <taxon>Bacteroidota</taxon>
        <taxon>Bacteroidia</taxon>
        <taxon>Bacteroidales</taxon>
        <taxon>Prevotellaceae</taxon>
        <taxon>Paraprevotella</taxon>
    </lineage>
</organism>
<evidence type="ECO:0000313" key="2">
    <source>
        <dbReference type="EMBL" id="EHG98237.1"/>
    </source>
</evidence>
<sequence length="314" mass="37028">MKTCIKPLLWMTIAIIASTTSSHAQIFYQENPTVMNLYHQLDSMFPKRYQTNRWLTGAQYWVNHWYESEEEYRRFKPEIDAMFQQLDGMRTFHKYTETTDSQHVQQKKYIMTLPSDINGQMEYLSFEADTKGVYFYYQTMNQLIDEKSDPVPDQSIVTEFDSLFNAYARRKGTKEEDVHYQGNLVRIICLIQGPNRGGRRTDGVKYVVPRCNERDYSRFYDLFHKYLKKVPLLVSTNDVYWQYHEVAVRVRLSNGRPMYMGAALKGNNLYLVRVEGSTNGTGVLPRAWAEEDPVWKFDYMKKINTCTCAQANQK</sequence>
<accession>G5SWK6</accession>
<feature type="signal peptide" evidence="1">
    <location>
        <begin position="1"/>
        <end position="24"/>
    </location>
</feature>
<evidence type="ECO:0000256" key="1">
    <source>
        <dbReference type="SAM" id="SignalP"/>
    </source>
</evidence>
<feature type="chain" id="PRO_5003484641" evidence="1">
    <location>
        <begin position="25"/>
        <end position="314"/>
    </location>
</feature>
<protein>
    <submittedName>
        <fullName evidence="2">Uncharacterized protein</fullName>
    </submittedName>
</protein>
<dbReference type="EMBL" id="AFFY01000098">
    <property type="protein sequence ID" value="EHG98237.1"/>
    <property type="molecule type" value="Genomic_DNA"/>
</dbReference>
<comment type="caution">
    <text evidence="2">The sequence shown here is derived from an EMBL/GenBank/DDBJ whole genome shotgun (WGS) entry which is preliminary data.</text>
</comment>
<reference evidence="2 3" key="1">
    <citation type="submission" date="2011-03" db="EMBL/GenBank/DDBJ databases">
        <authorList>
            <person name="Weinstock G."/>
            <person name="Sodergren E."/>
            <person name="Clifton S."/>
            <person name="Fulton L."/>
            <person name="Fulton B."/>
            <person name="Courtney L."/>
            <person name="Fronick C."/>
            <person name="Harrison M."/>
            <person name="Strong C."/>
            <person name="Farmer C."/>
            <person name="Delahaunty K."/>
            <person name="Markovic C."/>
            <person name="Hall O."/>
            <person name="Minx P."/>
            <person name="Tomlinson C."/>
            <person name="Mitreva M."/>
            <person name="Hou S."/>
            <person name="Chen J."/>
            <person name="Wollam A."/>
            <person name="Pepin K.H."/>
            <person name="Johnson M."/>
            <person name="Bhonagiri V."/>
            <person name="Zhang X."/>
            <person name="Suruliraj S."/>
            <person name="Warren W."/>
            <person name="Chinwalla A."/>
            <person name="Mardis E.R."/>
            <person name="Wilson R.K."/>
        </authorList>
    </citation>
    <scope>NUCLEOTIDE SEQUENCE [LARGE SCALE GENOMIC DNA]</scope>
    <source>
        <strain evidence="2 3">YIT 11840</strain>
    </source>
</reference>
<gene>
    <name evidence="2" type="ORF">HMPREF9441_03779</name>
</gene>
<proteinExistence type="predicted"/>
<dbReference type="HOGENOM" id="CLU_885204_0_0_10"/>
<keyword evidence="1" id="KW-0732">Signal</keyword>
<name>G5SWK6_9BACT</name>